<dbReference type="GO" id="GO:0051539">
    <property type="term" value="F:4 iron, 4 sulfur cluster binding"/>
    <property type="evidence" value="ECO:0007669"/>
    <property type="project" value="UniProtKB-KW"/>
</dbReference>
<keyword evidence="3" id="KW-0560">Oxidoreductase</keyword>
<keyword evidence="2" id="KW-0479">Metal-binding</keyword>
<dbReference type="PANTHER" id="PTHR43498:SF1">
    <property type="entry name" value="COB--COM HETERODISULFIDE REDUCTASE IRON-SULFUR SUBUNIT A"/>
    <property type="match status" value="1"/>
</dbReference>
<name>A0AAU8FRQ2_9BACT</name>
<gene>
    <name evidence="7" type="ORF">ABV298_08900</name>
</gene>
<dbReference type="InterPro" id="IPR033803">
    <property type="entry name" value="CBD-like_Golvesin-Xly"/>
</dbReference>
<dbReference type="Pfam" id="PF25275">
    <property type="entry name" value="Golvesin_C"/>
    <property type="match status" value="1"/>
</dbReference>
<evidence type="ECO:0000256" key="3">
    <source>
        <dbReference type="ARBA" id="ARBA00023002"/>
    </source>
</evidence>
<dbReference type="Gene3D" id="3.50.50.60">
    <property type="entry name" value="FAD/NAD(P)-binding domain"/>
    <property type="match status" value="1"/>
</dbReference>
<reference evidence="7" key="1">
    <citation type="submission" date="2024-06" db="EMBL/GenBank/DDBJ databases">
        <title>Sequencing and assembly of the genome of Dyadobacter sp. strain 676, a symbiont of Cyamopsis tetragonoloba.</title>
        <authorList>
            <person name="Guro P."/>
            <person name="Sazanova A."/>
            <person name="Kuznetsova I."/>
            <person name="Belimov A."/>
            <person name="Safronova V."/>
        </authorList>
    </citation>
    <scope>NUCLEOTIDE SEQUENCE</scope>
    <source>
        <strain evidence="7">676</strain>
    </source>
</reference>
<evidence type="ECO:0000259" key="6">
    <source>
        <dbReference type="Pfam" id="PF25275"/>
    </source>
</evidence>
<keyword evidence="5" id="KW-0411">Iron-sulfur</keyword>
<dbReference type="InterPro" id="IPR039650">
    <property type="entry name" value="HdrA-like"/>
</dbReference>
<evidence type="ECO:0000256" key="1">
    <source>
        <dbReference type="ARBA" id="ARBA00022485"/>
    </source>
</evidence>
<keyword evidence="4" id="KW-0408">Iron</keyword>
<keyword evidence="1" id="KW-0004">4Fe-4S</keyword>
<accession>A0AAU8FRQ2</accession>
<evidence type="ECO:0000256" key="4">
    <source>
        <dbReference type="ARBA" id="ARBA00023004"/>
    </source>
</evidence>
<evidence type="ECO:0000256" key="5">
    <source>
        <dbReference type="ARBA" id="ARBA00023014"/>
    </source>
</evidence>
<dbReference type="AlphaFoldDB" id="A0AAU8FRQ2"/>
<dbReference type="PANTHER" id="PTHR43498">
    <property type="entry name" value="FERREDOXIN:COB-COM HETERODISULFIDE REDUCTASE SUBUNIT A"/>
    <property type="match status" value="1"/>
</dbReference>
<dbReference type="GO" id="GO:0016491">
    <property type="term" value="F:oxidoreductase activity"/>
    <property type="evidence" value="ECO:0007669"/>
    <property type="project" value="UniProtKB-KW"/>
</dbReference>
<evidence type="ECO:0000256" key="2">
    <source>
        <dbReference type="ARBA" id="ARBA00022723"/>
    </source>
</evidence>
<dbReference type="SUPFAM" id="SSF51905">
    <property type="entry name" value="FAD/NAD(P)-binding domain"/>
    <property type="match status" value="1"/>
</dbReference>
<organism evidence="7">
    <name type="scientific">Dyadobacter sp. 676</name>
    <dbReference type="NCBI Taxonomy" id="3088362"/>
    <lineage>
        <taxon>Bacteria</taxon>
        <taxon>Pseudomonadati</taxon>
        <taxon>Bacteroidota</taxon>
        <taxon>Cytophagia</taxon>
        <taxon>Cytophagales</taxon>
        <taxon>Spirosomataceae</taxon>
        <taxon>Dyadobacter</taxon>
    </lineage>
</organism>
<protein>
    <submittedName>
        <fullName evidence="7">FAD-dependent oxidoreductase</fullName>
    </submittedName>
</protein>
<evidence type="ECO:0000313" key="7">
    <source>
        <dbReference type="EMBL" id="XCH26496.1"/>
    </source>
</evidence>
<dbReference type="InterPro" id="IPR036188">
    <property type="entry name" value="FAD/NAD-bd_sf"/>
</dbReference>
<dbReference type="RefSeq" id="WP_353721788.1">
    <property type="nucleotide sequence ID" value="NZ_CP159289.1"/>
</dbReference>
<dbReference type="GO" id="GO:0046872">
    <property type="term" value="F:metal ion binding"/>
    <property type="evidence" value="ECO:0007669"/>
    <property type="project" value="UniProtKB-KW"/>
</dbReference>
<feature type="domain" description="Golvesin/Xly CBD-like" evidence="6">
    <location>
        <begin position="547"/>
        <end position="680"/>
    </location>
</feature>
<proteinExistence type="predicted"/>
<sequence length="684" mass="74963">MRNKIAIAQIACVLAFLLSGFREPETRWPEEQPGTGILAAAPEQVEVCIYGATSAGVIAAYTAKKMGKSVVLIEPGGHLGGMTSGGLGYTDIGNKYAITGLSRDFYRRIGTHYGKFEQWTFEPKVAKRYLQQYLDEAGIKVIYQNRVISASKSGTEIKSIVLENSLKPDAATNRTVSAKVFLDCTYEGDLMARAGVSYAVGREANSDYNETINGVQLMKGHQLPDGIDPYKIEGKPESGLLWGISPAKLEPNGTGDKKVQAYNYRICLTSDPANMVPITKPEGYDPGHFELLARLIAKQPEKKALNDYFIWSKMPNNKTDINNRNGFSTDMIGMNYEYPDADYARREKIVKAHETYTKGLLYFFGHDPRVPVELREAMLKWGYPKDEYVETGNWSPQLYVREARRMIGSYVMTQANCEGKEVVKDGVGMAAYTMDSHNIQRIVVNGMAKNEGNVEVGGFGPYPISYRSLVPKEKECTNLLVPVCLSATHIAYGSIRMEPVFMVLAQSSAIAAAMAIDSRKSVQQIDVSKLQAKLKADPLVNGRTPEILVDNEDGKHVSVKGNWKSVKKGGYGPSFLTFGGDKNGGSVTFTPEIPVSGDYQIYVYFPKVAKPASEIRLSVQSGSETRNLSVLEKDIVVEGQTSGEWYHVGKFNLPKGNASAVSISSEGASGAVVADAVLFVPEVK</sequence>
<dbReference type="EMBL" id="CP159289">
    <property type="protein sequence ID" value="XCH26496.1"/>
    <property type="molecule type" value="Genomic_DNA"/>
</dbReference>
<dbReference type="Pfam" id="PF12831">
    <property type="entry name" value="FAD_oxidored"/>
    <property type="match status" value="1"/>
</dbReference>